<proteinExistence type="predicted"/>
<dbReference type="AlphaFoldDB" id="A0A9X5EB70"/>
<dbReference type="RefSeq" id="WP_132867252.1">
    <property type="nucleotide sequence ID" value="NZ_JTJC03000017.1"/>
</dbReference>
<organism evidence="2 3">
    <name type="scientific">Scytonema millei VB511283</name>
    <dbReference type="NCBI Taxonomy" id="1245923"/>
    <lineage>
        <taxon>Bacteria</taxon>
        <taxon>Bacillati</taxon>
        <taxon>Cyanobacteriota</taxon>
        <taxon>Cyanophyceae</taxon>
        <taxon>Nostocales</taxon>
        <taxon>Scytonemataceae</taxon>
        <taxon>Scytonema</taxon>
    </lineage>
</organism>
<dbReference type="GO" id="GO:0032259">
    <property type="term" value="P:methylation"/>
    <property type="evidence" value="ECO:0007669"/>
    <property type="project" value="UniProtKB-KW"/>
</dbReference>
<dbReference type="SUPFAM" id="SSF53335">
    <property type="entry name" value="S-adenosyl-L-methionine-dependent methyltransferases"/>
    <property type="match status" value="1"/>
</dbReference>
<dbReference type="Pfam" id="PF08241">
    <property type="entry name" value="Methyltransf_11"/>
    <property type="match status" value="1"/>
</dbReference>
<sequence length="277" mass="31981">MQALNVAKSVLKNFAFHKIGRCNVCGKVSLFVCLDVDMARNNMYCIFCRSSSRKRHVAKIILSEVIQNTPSISCISKKQSLKIYSTDTNEAFYKVLRNYDSYTSSIFSPDIKIGTEVHERVFCQNLEKLTFDNETFDLVITEDVFEHVRDYQRGFSEVNRVLKTGGYHIFTVPCYFDRPTLVRVDTSTDEDVYLLPPEYHGDKIRGKILAYRTFGIDIFHFLQSLGFETRVDFSNYSDQKLGIFNSYVFITRKVFHHESLSVATVDSSYYQLHSSGT</sequence>
<evidence type="ECO:0000259" key="1">
    <source>
        <dbReference type="Pfam" id="PF08241"/>
    </source>
</evidence>
<feature type="domain" description="Methyltransferase type 11" evidence="1">
    <location>
        <begin position="119"/>
        <end position="170"/>
    </location>
</feature>
<keyword evidence="2" id="KW-0489">Methyltransferase</keyword>
<name>A0A9X5EB70_9CYAN</name>
<gene>
    <name evidence="2" type="ORF">QH73_0026060</name>
</gene>
<evidence type="ECO:0000313" key="3">
    <source>
        <dbReference type="Proteomes" id="UP000031532"/>
    </source>
</evidence>
<dbReference type="Gene3D" id="3.40.50.150">
    <property type="entry name" value="Vaccinia Virus protein VP39"/>
    <property type="match status" value="1"/>
</dbReference>
<dbReference type="EMBL" id="JTJC03000017">
    <property type="protein sequence ID" value="NHC38043.1"/>
    <property type="molecule type" value="Genomic_DNA"/>
</dbReference>
<reference evidence="2 3" key="1">
    <citation type="journal article" date="2015" name="Genome Announc.">
        <title>Draft Genome Sequence of the Terrestrial Cyanobacterium Scytonema millei VB511283, Isolated from Eastern India.</title>
        <authorList>
            <person name="Sen D."/>
            <person name="Chandrababunaidu M.M."/>
            <person name="Singh D."/>
            <person name="Sanghi N."/>
            <person name="Ghorai A."/>
            <person name="Mishra G.P."/>
            <person name="Madduluri M."/>
            <person name="Adhikary S.P."/>
            <person name="Tripathy S."/>
        </authorList>
    </citation>
    <scope>NUCLEOTIDE SEQUENCE [LARGE SCALE GENOMIC DNA]</scope>
    <source>
        <strain evidence="2 3">VB511283</strain>
    </source>
</reference>
<dbReference type="OrthoDB" id="9791837at2"/>
<keyword evidence="3" id="KW-1185">Reference proteome</keyword>
<dbReference type="InterPro" id="IPR013216">
    <property type="entry name" value="Methyltransf_11"/>
</dbReference>
<protein>
    <submittedName>
        <fullName evidence="2">Class I SAM-dependent methyltransferase</fullName>
    </submittedName>
</protein>
<dbReference type="CDD" id="cd02440">
    <property type="entry name" value="AdoMet_MTases"/>
    <property type="match status" value="1"/>
</dbReference>
<dbReference type="Proteomes" id="UP000031532">
    <property type="component" value="Unassembled WGS sequence"/>
</dbReference>
<accession>A0A9X5EB70</accession>
<evidence type="ECO:0000313" key="2">
    <source>
        <dbReference type="EMBL" id="NHC38043.1"/>
    </source>
</evidence>
<dbReference type="GO" id="GO:0008757">
    <property type="term" value="F:S-adenosylmethionine-dependent methyltransferase activity"/>
    <property type="evidence" value="ECO:0007669"/>
    <property type="project" value="InterPro"/>
</dbReference>
<comment type="caution">
    <text evidence="2">The sequence shown here is derived from an EMBL/GenBank/DDBJ whole genome shotgun (WGS) entry which is preliminary data.</text>
</comment>
<dbReference type="InterPro" id="IPR029063">
    <property type="entry name" value="SAM-dependent_MTases_sf"/>
</dbReference>
<keyword evidence="2" id="KW-0808">Transferase</keyword>